<name>A0A846YPA6_9NOCA</name>
<dbReference type="NCBIfam" id="NF008687">
    <property type="entry name" value="PRK11706.1"/>
    <property type="match status" value="1"/>
</dbReference>
<evidence type="ECO:0000256" key="5">
    <source>
        <dbReference type="SAM" id="MobiDB-lite"/>
    </source>
</evidence>
<dbReference type="EMBL" id="JAAXOT010000032">
    <property type="protein sequence ID" value="NKY60955.1"/>
    <property type="molecule type" value="Genomic_DNA"/>
</dbReference>
<dbReference type="Gene3D" id="3.90.1150.10">
    <property type="entry name" value="Aspartate Aminotransferase, domain 1"/>
    <property type="match status" value="1"/>
</dbReference>
<keyword evidence="6" id="KW-0808">Transferase</keyword>
<dbReference type="PIRSF" id="PIRSF000390">
    <property type="entry name" value="PLP_StrS"/>
    <property type="match status" value="1"/>
</dbReference>
<dbReference type="RefSeq" id="WP_084493464.1">
    <property type="nucleotide sequence ID" value="NZ_JAAXOT010000032.1"/>
</dbReference>
<dbReference type="InterPro" id="IPR015421">
    <property type="entry name" value="PyrdxlP-dep_Trfase_major"/>
</dbReference>
<organism evidence="6 7">
    <name type="scientific">Nocardia flavorosea</name>
    <dbReference type="NCBI Taxonomy" id="53429"/>
    <lineage>
        <taxon>Bacteria</taxon>
        <taxon>Bacillati</taxon>
        <taxon>Actinomycetota</taxon>
        <taxon>Actinomycetes</taxon>
        <taxon>Mycobacteriales</taxon>
        <taxon>Nocardiaceae</taxon>
        <taxon>Nocardia</taxon>
    </lineage>
</organism>
<evidence type="ECO:0000313" key="7">
    <source>
        <dbReference type="Proteomes" id="UP000570678"/>
    </source>
</evidence>
<feature type="region of interest" description="Disordered" evidence="5">
    <location>
        <begin position="1"/>
        <end position="21"/>
    </location>
</feature>
<gene>
    <name evidence="6" type="primary">rffA</name>
    <name evidence="6" type="synonym">fcnA</name>
    <name evidence="6" type="synonym">wecE</name>
    <name evidence="6" type="ORF">HGA15_33435</name>
</gene>
<evidence type="ECO:0000256" key="3">
    <source>
        <dbReference type="PIRSR" id="PIRSR000390-2"/>
    </source>
</evidence>
<dbReference type="AlphaFoldDB" id="A0A846YPA6"/>
<feature type="active site" description="Proton acceptor" evidence="2">
    <location>
        <position position="205"/>
    </location>
</feature>
<dbReference type="Pfam" id="PF01041">
    <property type="entry name" value="DegT_DnrJ_EryC1"/>
    <property type="match status" value="1"/>
</dbReference>
<comment type="caution">
    <text evidence="6">The sequence shown here is derived from an EMBL/GenBank/DDBJ whole genome shotgun (WGS) entry which is preliminary data.</text>
</comment>
<evidence type="ECO:0000313" key="6">
    <source>
        <dbReference type="EMBL" id="NKY60955.1"/>
    </source>
</evidence>
<dbReference type="Gene3D" id="3.40.640.10">
    <property type="entry name" value="Type I PLP-dependent aspartate aminotransferase-like (Major domain)"/>
    <property type="match status" value="1"/>
</dbReference>
<sequence length="399" mass="42447">MSGTATTARGDHAAPPPLRGERSDRIIFSRPYRAAAELANVTTVLESDHCHGDGPFTAAATAKLAEITGAPHVLLTTSCTHALELGALLLELGPGDEVIVPSFAFTSAATAFAVHGATCVFVDIDETTGNIDPAAAAAAITEHTKAIVVMHYGGVAADMAALGDLARGHGLALIEDNAHGLGGTWRGKALGTLGTLGTQSFHDTKNVHCGEGGALLLADDILMGRAEIIREKGTDRARFLRGQVDKYSWQDIGSSYLPSELNAAVLDAQLTEFHSIQRARHRVWHTYAAGLASWSAGQDVAPMTVPPDRRHTAHLFYLRMPGEEVRDAFIRHLAARGIVAPFHYVPLDSSAAGLKYGRAPVPCTRSARFAATIVRLPLWPMLTSGQLDRVLTAVTEFRC</sequence>
<dbReference type="GO" id="GO:0019180">
    <property type="term" value="F:dTDP-4-amino-4,6-dideoxygalactose transaminase activity"/>
    <property type="evidence" value="ECO:0007669"/>
    <property type="project" value="UniProtKB-EC"/>
</dbReference>
<keyword evidence="7" id="KW-1185">Reference proteome</keyword>
<dbReference type="Proteomes" id="UP000570678">
    <property type="component" value="Unassembled WGS sequence"/>
</dbReference>
<accession>A0A846YPA6</accession>
<keyword evidence="3 4" id="KW-0663">Pyridoxal phosphate</keyword>
<dbReference type="InterPro" id="IPR000653">
    <property type="entry name" value="DegT/StrS_aminotransferase"/>
</dbReference>
<keyword evidence="6" id="KW-0032">Aminotransferase</keyword>
<evidence type="ECO:0000256" key="1">
    <source>
        <dbReference type="ARBA" id="ARBA00001933"/>
    </source>
</evidence>
<dbReference type="GO" id="GO:0030170">
    <property type="term" value="F:pyridoxal phosphate binding"/>
    <property type="evidence" value="ECO:0007669"/>
    <property type="project" value="TreeGrafter"/>
</dbReference>
<evidence type="ECO:0000256" key="2">
    <source>
        <dbReference type="PIRSR" id="PIRSR000390-1"/>
    </source>
</evidence>
<reference evidence="6 7" key="1">
    <citation type="submission" date="2020-04" db="EMBL/GenBank/DDBJ databases">
        <title>MicrobeNet Type strains.</title>
        <authorList>
            <person name="Nicholson A.C."/>
        </authorList>
    </citation>
    <scope>NUCLEOTIDE SEQUENCE [LARGE SCALE GENOMIC DNA]</scope>
    <source>
        <strain evidence="6 7">JCM 3332</strain>
    </source>
</reference>
<dbReference type="InterPro" id="IPR015422">
    <property type="entry name" value="PyrdxlP-dep_Trfase_small"/>
</dbReference>
<dbReference type="EC" id="2.6.1.59" evidence="6"/>
<dbReference type="InterPro" id="IPR015424">
    <property type="entry name" value="PyrdxlP-dep_Trfase"/>
</dbReference>
<comment type="cofactor">
    <cofactor evidence="1">
        <name>pyridoxal 5'-phosphate</name>
        <dbReference type="ChEBI" id="CHEBI:597326"/>
    </cofactor>
</comment>
<evidence type="ECO:0000256" key="4">
    <source>
        <dbReference type="RuleBase" id="RU004508"/>
    </source>
</evidence>
<comment type="similarity">
    <text evidence="4">Belongs to the DegT/DnrJ/EryC1 family.</text>
</comment>
<proteinExistence type="inferred from homology"/>
<feature type="modified residue" description="N6-(pyridoxal phosphate)lysine" evidence="3">
    <location>
        <position position="205"/>
    </location>
</feature>
<dbReference type="CDD" id="cd00616">
    <property type="entry name" value="AHBA_syn"/>
    <property type="match status" value="1"/>
</dbReference>
<dbReference type="SUPFAM" id="SSF53383">
    <property type="entry name" value="PLP-dependent transferases"/>
    <property type="match status" value="1"/>
</dbReference>
<protein>
    <submittedName>
        <fullName evidence="6">dTDP-4-amino-4,6-dideoxygalactose transaminase</fullName>
        <ecNumber evidence="6">2.6.1.59</ecNumber>
    </submittedName>
</protein>
<dbReference type="GO" id="GO:0000271">
    <property type="term" value="P:polysaccharide biosynthetic process"/>
    <property type="evidence" value="ECO:0007669"/>
    <property type="project" value="TreeGrafter"/>
</dbReference>
<dbReference type="PANTHER" id="PTHR30244:SF34">
    <property type="entry name" value="DTDP-4-AMINO-4,6-DIDEOXYGALACTOSE TRANSAMINASE"/>
    <property type="match status" value="1"/>
</dbReference>
<dbReference type="PANTHER" id="PTHR30244">
    <property type="entry name" value="TRANSAMINASE"/>
    <property type="match status" value="1"/>
</dbReference>